<accession>A0A6L2KZR0</accession>
<name>A0A6L2KZR0_TANCI</name>
<proteinExistence type="predicted"/>
<reference evidence="1" key="1">
    <citation type="journal article" date="2019" name="Sci. Rep.">
        <title>Draft genome of Tanacetum cinerariifolium, the natural source of mosquito coil.</title>
        <authorList>
            <person name="Yamashiro T."/>
            <person name="Shiraishi A."/>
            <person name="Satake H."/>
            <person name="Nakayama K."/>
        </authorList>
    </citation>
    <scope>NUCLEOTIDE SEQUENCE</scope>
</reference>
<dbReference type="EMBL" id="BKCJ010003310">
    <property type="protein sequence ID" value="GEU54300.1"/>
    <property type="molecule type" value="Genomic_DNA"/>
</dbReference>
<protein>
    <submittedName>
        <fullName evidence="1">Uncharacterized protein</fullName>
    </submittedName>
</protein>
<dbReference type="AlphaFoldDB" id="A0A6L2KZR0"/>
<evidence type="ECO:0000313" key="1">
    <source>
        <dbReference type="EMBL" id="GEU54300.1"/>
    </source>
</evidence>
<sequence>MRLGHAVTPRLTLFITLVMNIDELPKFRDATLSRVLKKVEDINVEARYGIKDPTLSKEDKEVMEFFEEEIKERLKLRKQMRMCESYVNERPILPLRNRPE</sequence>
<gene>
    <name evidence="1" type="ORF">Tci_026278</name>
</gene>
<comment type="caution">
    <text evidence="1">The sequence shown here is derived from an EMBL/GenBank/DDBJ whole genome shotgun (WGS) entry which is preliminary data.</text>
</comment>
<organism evidence="1">
    <name type="scientific">Tanacetum cinerariifolium</name>
    <name type="common">Dalmatian daisy</name>
    <name type="synonym">Chrysanthemum cinerariifolium</name>
    <dbReference type="NCBI Taxonomy" id="118510"/>
    <lineage>
        <taxon>Eukaryota</taxon>
        <taxon>Viridiplantae</taxon>
        <taxon>Streptophyta</taxon>
        <taxon>Embryophyta</taxon>
        <taxon>Tracheophyta</taxon>
        <taxon>Spermatophyta</taxon>
        <taxon>Magnoliopsida</taxon>
        <taxon>eudicotyledons</taxon>
        <taxon>Gunneridae</taxon>
        <taxon>Pentapetalae</taxon>
        <taxon>asterids</taxon>
        <taxon>campanulids</taxon>
        <taxon>Asterales</taxon>
        <taxon>Asteraceae</taxon>
        <taxon>Asteroideae</taxon>
        <taxon>Anthemideae</taxon>
        <taxon>Anthemidinae</taxon>
        <taxon>Tanacetum</taxon>
    </lineage>
</organism>